<dbReference type="PANTHER" id="PTHR23308">
    <property type="entry name" value="NUCLEAR INHIBITOR OF PROTEIN PHOSPHATASE-1"/>
    <property type="match status" value="1"/>
</dbReference>
<organism evidence="2 3">
    <name type="scientific">Nannocystis exedens</name>
    <dbReference type="NCBI Taxonomy" id="54"/>
    <lineage>
        <taxon>Bacteria</taxon>
        <taxon>Pseudomonadati</taxon>
        <taxon>Myxococcota</taxon>
        <taxon>Polyangia</taxon>
        <taxon>Nannocystales</taxon>
        <taxon>Nannocystaceae</taxon>
        <taxon>Nannocystis</taxon>
    </lineage>
</organism>
<dbReference type="STRING" id="54.SAMN02745121_06191"/>
<dbReference type="InterPro" id="IPR000253">
    <property type="entry name" value="FHA_dom"/>
</dbReference>
<dbReference type="AlphaFoldDB" id="A0A1I2ER73"/>
<keyword evidence="3" id="KW-1185">Reference proteome</keyword>
<evidence type="ECO:0000259" key="1">
    <source>
        <dbReference type="PROSITE" id="PS50006"/>
    </source>
</evidence>
<dbReference type="CDD" id="cd00060">
    <property type="entry name" value="FHA"/>
    <property type="match status" value="1"/>
</dbReference>
<protein>
    <submittedName>
        <fullName evidence="2">FHA domain-containing protein</fullName>
    </submittedName>
</protein>
<feature type="domain" description="FHA" evidence="1">
    <location>
        <begin position="19"/>
        <end position="68"/>
    </location>
</feature>
<reference evidence="3" key="1">
    <citation type="submission" date="2016-10" db="EMBL/GenBank/DDBJ databases">
        <authorList>
            <person name="Varghese N."/>
            <person name="Submissions S."/>
        </authorList>
    </citation>
    <scope>NUCLEOTIDE SEQUENCE [LARGE SCALE GENOMIC DNA]</scope>
    <source>
        <strain evidence="3">ATCC 25963</strain>
    </source>
</reference>
<evidence type="ECO:0000313" key="2">
    <source>
        <dbReference type="EMBL" id="SFE94720.1"/>
    </source>
</evidence>
<dbReference type="SMART" id="SM00240">
    <property type="entry name" value="FHA"/>
    <property type="match status" value="1"/>
</dbReference>
<dbReference type="InterPro" id="IPR050923">
    <property type="entry name" value="Cell_Proc_Reg/RNA_Proc"/>
</dbReference>
<proteinExistence type="predicted"/>
<evidence type="ECO:0000313" key="3">
    <source>
        <dbReference type="Proteomes" id="UP000199400"/>
    </source>
</evidence>
<dbReference type="EMBL" id="FOMX01000023">
    <property type="protein sequence ID" value="SFE94720.1"/>
    <property type="molecule type" value="Genomic_DNA"/>
</dbReference>
<accession>A0A1I2ER73</accession>
<dbReference type="Pfam" id="PF00498">
    <property type="entry name" value="FHA"/>
    <property type="match status" value="1"/>
</dbReference>
<dbReference type="InterPro" id="IPR008984">
    <property type="entry name" value="SMAD_FHA_dom_sf"/>
</dbReference>
<dbReference type="RefSeq" id="WP_170136230.1">
    <property type="nucleotide sequence ID" value="NZ_FOMX01000023.1"/>
</dbReference>
<dbReference type="PROSITE" id="PS50006">
    <property type="entry name" value="FHA_DOMAIN"/>
    <property type="match status" value="1"/>
</dbReference>
<gene>
    <name evidence="2" type="ORF">SAMN02745121_06191</name>
</gene>
<sequence>MGALLGLDTGRKELLPARCLVGRSRACDLILAARDVSSQHAVLQWTGAVWELQDLGSRNGTTVGEHKLAFGERVPLRRGHQIRFGRQSGAFEFVDDAPPRPMAVHLDSGRIRVAEAGLLALPDDDPPELLLYPDGPDRWIGERHGELAEVGDRAVVLVRGEMWRVHLPTGGSGTWEEHEADVTVADLLLRFSHSSNEEYVELVAFVGDRRIDLQARAHHYPLLLLARARLADQQRGVPEPEQGWMQQDRLLAMLKIEPGHLNISIHRSRAQLGQAGVADAARLVERRKGTRQLRLGVPRVEIVRV</sequence>
<name>A0A1I2ER73_9BACT</name>
<dbReference type="Proteomes" id="UP000199400">
    <property type="component" value="Unassembled WGS sequence"/>
</dbReference>
<dbReference type="Gene3D" id="2.60.200.20">
    <property type="match status" value="1"/>
</dbReference>
<dbReference type="SUPFAM" id="SSF49879">
    <property type="entry name" value="SMAD/FHA domain"/>
    <property type="match status" value="1"/>
</dbReference>